<feature type="transmembrane region" description="Helical" evidence="1">
    <location>
        <begin position="50"/>
        <end position="69"/>
    </location>
</feature>
<protein>
    <recommendedName>
        <fullName evidence="4">DUF4345 domain-containing protein</fullName>
    </recommendedName>
</protein>
<feature type="transmembrane region" description="Helical" evidence="1">
    <location>
        <begin position="108"/>
        <end position="129"/>
    </location>
</feature>
<keyword evidence="1" id="KW-0812">Transmembrane</keyword>
<accession>A0A9E6Y4R7</accession>
<dbReference type="Proteomes" id="UP001162834">
    <property type="component" value="Chromosome"/>
</dbReference>
<keyword evidence="3" id="KW-1185">Reference proteome</keyword>
<dbReference type="KEGG" id="sbae:DSM104329_05683"/>
<organism evidence="2 3">
    <name type="scientific">Capillimicrobium parvum</name>
    <dbReference type="NCBI Taxonomy" id="2884022"/>
    <lineage>
        <taxon>Bacteria</taxon>
        <taxon>Bacillati</taxon>
        <taxon>Actinomycetota</taxon>
        <taxon>Thermoleophilia</taxon>
        <taxon>Solirubrobacterales</taxon>
        <taxon>Capillimicrobiaceae</taxon>
        <taxon>Capillimicrobium</taxon>
    </lineage>
</organism>
<dbReference type="EMBL" id="CP087164">
    <property type="protein sequence ID" value="UGS39250.1"/>
    <property type="molecule type" value="Genomic_DNA"/>
</dbReference>
<reference evidence="2" key="1">
    <citation type="journal article" date="2022" name="Int. J. Syst. Evol. Microbiol.">
        <title>Pseudomonas aegrilactucae sp. nov. and Pseudomonas morbosilactucae sp. nov., pathogens causing bacterial rot of lettuce in Japan.</title>
        <authorList>
            <person name="Sawada H."/>
            <person name="Fujikawa T."/>
            <person name="Satou M."/>
        </authorList>
    </citation>
    <scope>NUCLEOTIDE SEQUENCE</scope>
    <source>
        <strain evidence="2">0166_1</strain>
    </source>
</reference>
<name>A0A9E6Y4R7_9ACTN</name>
<proteinExistence type="predicted"/>
<gene>
    <name evidence="2" type="ORF">DSM104329_05683</name>
</gene>
<sequence>MLVRAGLALLALVQGALAVWALLAPRAFYDDFPGGGRAWVSPLGPYDEHLVRDVGALSLALTVVLVAALVSLDRRLVLVAGLAYLAWSVPHLAFHLTADDVLPAGDRVASEAGQLLTTLIAAALALDALRARDRARPRTPA</sequence>
<evidence type="ECO:0000313" key="3">
    <source>
        <dbReference type="Proteomes" id="UP001162834"/>
    </source>
</evidence>
<feature type="transmembrane region" description="Helical" evidence="1">
    <location>
        <begin position="76"/>
        <end position="96"/>
    </location>
</feature>
<keyword evidence="1" id="KW-1133">Transmembrane helix</keyword>
<evidence type="ECO:0000256" key="1">
    <source>
        <dbReference type="SAM" id="Phobius"/>
    </source>
</evidence>
<evidence type="ECO:0008006" key="4">
    <source>
        <dbReference type="Google" id="ProtNLM"/>
    </source>
</evidence>
<dbReference type="AlphaFoldDB" id="A0A9E6Y4R7"/>
<evidence type="ECO:0000313" key="2">
    <source>
        <dbReference type="EMBL" id="UGS39250.1"/>
    </source>
</evidence>
<keyword evidence="1" id="KW-0472">Membrane</keyword>